<dbReference type="Pfam" id="PF00617">
    <property type="entry name" value="RasGEF"/>
    <property type="match status" value="1"/>
</dbReference>
<protein>
    <recommendedName>
        <fullName evidence="9">Ral guanine nucleotide dissociation stimulator</fullName>
    </recommendedName>
</protein>
<evidence type="ECO:0008006" key="9">
    <source>
        <dbReference type="Google" id="ProtNLM"/>
    </source>
</evidence>
<feature type="domain" description="N-terminal Ras-GEF" evidence="6">
    <location>
        <begin position="63"/>
        <end position="191"/>
    </location>
</feature>
<feature type="compositionally biased region" description="Low complexity" evidence="3">
    <location>
        <begin position="601"/>
        <end position="625"/>
    </location>
</feature>
<dbReference type="SMART" id="SM00229">
    <property type="entry name" value="RasGEFN"/>
    <property type="match status" value="1"/>
</dbReference>
<reference evidence="7" key="1">
    <citation type="submission" date="2025-08" db="UniProtKB">
        <authorList>
            <consortium name="Ensembl"/>
        </authorList>
    </citation>
    <scope>IDENTIFICATION</scope>
</reference>
<evidence type="ECO:0000256" key="3">
    <source>
        <dbReference type="SAM" id="MobiDB-lite"/>
    </source>
</evidence>
<proteinExistence type="predicted"/>
<feature type="domain" description="Ras-GEF" evidence="4">
    <location>
        <begin position="229"/>
        <end position="494"/>
    </location>
</feature>
<feature type="region of interest" description="Disordered" evidence="3">
    <location>
        <begin position="601"/>
        <end position="632"/>
    </location>
</feature>
<evidence type="ECO:0000259" key="4">
    <source>
        <dbReference type="PROSITE" id="PS50009"/>
    </source>
</evidence>
<dbReference type="InterPro" id="IPR000651">
    <property type="entry name" value="Ras-like_Gua-exchang_fac_N"/>
</dbReference>
<dbReference type="CDD" id="cd06224">
    <property type="entry name" value="REM"/>
    <property type="match status" value="1"/>
</dbReference>
<evidence type="ECO:0000259" key="5">
    <source>
        <dbReference type="PROSITE" id="PS50200"/>
    </source>
</evidence>
<keyword evidence="1 2" id="KW-0344">Guanine-nucleotide releasing factor</keyword>
<dbReference type="InterPro" id="IPR023578">
    <property type="entry name" value="Ras_GEF_dom_sf"/>
</dbReference>
<evidence type="ECO:0000256" key="2">
    <source>
        <dbReference type="PROSITE-ProRule" id="PRU00168"/>
    </source>
</evidence>
<dbReference type="GO" id="GO:0007265">
    <property type="term" value="P:Ras protein signal transduction"/>
    <property type="evidence" value="ECO:0007669"/>
    <property type="project" value="TreeGrafter"/>
</dbReference>
<dbReference type="FunFam" id="1.10.840.10:FF:000005">
    <property type="entry name" value="Ral guanine nucleotide dissociation stimulator isoform 1"/>
    <property type="match status" value="1"/>
</dbReference>
<dbReference type="Gene3D" id="1.20.870.10">
    <property type="entry name" value="Son of sevenless (SoS) protein Chain: S domain 1"/>
    <property type="match status" value="1"/>
</dbReference>
<dbReference type="GO" id="GO:0005886">
    <property type="term" value="C:plasma membrane"/>
    <property type="evidence" value="ECO:0007669"/>
    <property type="project" value="TreeGrafter"/>
</dbReference>
<sequence length="768" mass="86282">MMMMKMMMLETQNASQEIGEEVEDGAVFSIMLRKVQMYQSSSKSQRWLGVDSDSGLSLYETCKLRTIKAGTLERLVEYMVTAFRGNDSTYVTIFLCTYRTFATTKQVLDLLLNRYAKLQPGAEARRMTPDERTELRNTVSSILGAWLDQYSEDFWKPPDYSCLRRLIHYLQLSFPGSDLERRACNLLSQFHRRLQQESDRDVLDQGCCAFALLQENGFDEDRPDFLSFDPTVVAEQFTLMDAELFKRVVPYHCLGGIWSQRDKKGKEHLAPTIRATVSQFNRVTNCVISTCLSDRTLKPAHRARILEHWIQVARECRILKNFSSLRAILSALQCNPVHRLKKTWDEVSRENIRIFQELSEIFSDENNHSLSRELLIKEGTSKFATLEINPKRAQKRQQPQRDLTVMQGTIPYLGTFLTDLVMMDTAMKDYLDGGLINFEKRRKEFEVIAQIKLLQLACNNYNFKRVVGFSAWLSSVEKLSEAESYSQSCEIEPLSESASNTLRAKKSSGIMKRWSDRQPGGSGEAGCSGSGSSHSKSFDQLRFPPGFSGSVGDGGDSLSVTSAGSSSSDVEEVNISFISDSPDALERKFWESTSLSSLDASGLGSGSGSSSASSSSVSSTPVTGSRSHKRSVSGVSSYSSLSLPLYNQQVDDCCIIRVSLDVDNGNMYKSILVTSQDKTPAVVRKAMVKHNLDRERAEDYELVQKISEEKELKIPDNANVFYAMNSTANYDFVLKKRGFPRAGRTKHVASSTLPRMKQKGLKIAKGIF</sequence>
<dbReference type="Gene3D" id="1.10.840.10">
    <property type="entry name" value="Ras guanine-nucleotide exchange factors catalytic domain"/>
    <property type="match status" value="1"/>
</dbReference>
<evidence type="ECO:0000313" key="8">
    <source>
        <dbReference type="Proteomes" id="UP001108240"/>
    </source>
</evidence>
<dbReference type="SUPFAM" id="SSF54236">
    <property type="entry name" value="Ubiquitin-like"/>
    <property type="match status" value="1"/>
</dbReference>
<dbReference type="PROSITE" id="PS50009">
    <property type="entry name" value="RASGEF_CAT"/>
    <property type="match status" value="1"/>
</dbReference>
<dbReference type="GO" id="GO:0005085">
    <property type="term" value="F:guanyl-nucleotide exchange factor activity"/>
    <property type="evidence" value="ECO:0007669"/>
    <property type="project" value="UniProtKB-KW"/>
</dbReference>
<feature type="region of interest" description="Disordered" evidence="3">
    <location>
        <begin position="500"/>
        <end position="536"/>
    </location>
</feature>
<name>A0A9J8ARX8_CYPCA</name>
<evidence type="ECO:0000313" key="7">
    <source>
        <dbReference type="Ensembl" id="ENSCCRP00000147118.1"/>
    </source>
</evidence>
<dbReference type="SMART" id="SM00147">
    <property type="entry name" value="RasGEF"/>
    <property type="match status" value="1"/>
</dbReference>
<dbReference type="PROSITE" id="PS50212">
    <property type="entry name" value="RASGEF_NTER"/>
    <property type="match status" value="1"/>
</dbReference>
<dbReference type="CDD" id="cd17209">
    <property type="entry name" value="RA_RalGDS"/>
    <property type="match status" value="1"/>
</dbReference>
<dbReference type="InterPro" id="IPR001895">
    <property type="entry name" value="RASGEF_cat_dom"/>
</dbReference>
<dbReference type="GeneTree" id="ENSGT00940000153181"/>
<accession>A0A9J8ARX8</accession>
<dbReference type="CDD" id="cd00155">
    <property type="entry name" value="RasGEF"/>
    <property type="match status" value="1"/>
</dbReference>
<dbReference type="PROSITE" id="PS00720">
    <property type="entry name" value="RASGEF"/>
    <property type="match status" value="1"/>
</dbReference>
<dbReference type="PANTHER" id="PTHR23113:SF35">
    <property type="entry name" value="RAL GUANINE NUCLEOTIDE DISSOCIATION STIMULATOR"/>
    <property type="match status" value="1"/>
</dbReference>
<dbReference type="Proteomes" id="UP001108240">
    <property type="component" value="Unplaced"/>
</dbReference>
<dbReference type="AlphaFoldDB" id="A0A9J8ARX8"/>
<organism evidence="7 8">
    <name type="scientific">Cyprinus carpio carpio</name>
    <dbReference type="NCBI Taxonomy" id="630221"/>
    <lineage>
        <taxon>Eukaryota</taxon>
        <taxon>Metazoa</taxon>
        <taxon>Chordata</taxon>
        <taxon>Craniata</taxon>
        <taxon>Vertebrata</taxon>
        <taxon>Euteleostomi</taxon>
        <taxon>Actinopterygii</taxon>
        <taxon>Neopterygii</taxon>
        <taxon>Teleostei</taxon>
        <taxon>Ostariophysi</taxon>
        <taxon>Cypriniformes</taxon>
        <taxon>Cyprinidae</taxon>
        <taxon>Cyprininae</taxon>
        <taxon>Cyprinus</taxon>
    </lineage>
</organism>
<dbReference type="PANTHER" id="PTHR23113">
    <property type="entry name" value="GUANINE NUCLEOTIDE EXCHANGE FACTOR"/>
    <property type="match status" value="1"/>
</dbReference>
<dbReference type="Gene3D" id="3.10.20.90">
    <property type="entry name" value="Phosphatidylinositol 3-kinase Catalytic Subunit, Chain A, domain 1"/>
    <property type="match status" value="1"/>
</dbReference>
<dbReference type="InterPro" id="IPR000159">
    <property type="entry name" value="RA_dom"/>
</dbReference>
<dbReference type="InterPro" id="IPR015758">
    <property type="entry name" value="RalGDS_RA"/>
</dbReference>
<dbReference type="InterPro" id="IPR029071">
    <property type="entry name" value="Ubiquitin-like_domsf"/>
</dbReference>
<dbReference type="InterPro" id="IPR036964">
    <property type="entry name" value="RASGEF_cat_dom_sf"/>
</dbReference>
<evidence type="ECO:0000256" key="1">
    <source>
        <dbReference type="ARBA" id="ARBA00022658"/>
    </source>
</evidence>
<dbReference type="PROSITE" id="PS50200">
    <property type="entry name" value="RA"/>
    <property type="match status" value="1"/>
</dbReference>
<dbReference type="Ensembl" id="ENSCCRT00000170697.1">
    <property type="protein sequence ID" value="ENSCCRP00000147118.1"/>
    <property type="gene ID" value="ENSCCRG00000025041.2"/>
</dbReference>
<dbReference type="InterPro" id="IPR019804">
    <property type="entry name" value="Ras_G-nucl-exch_fac_CS"/>
</dbReference>
<feature type="domain" description="Ras-associating" evidence="5">
    <location>
        <begin position="652"/>
        <end position="739"/>
    </location>
</feature>
<dbReference type="FunFam" id="3.10.20.90:FF:000042">
    <property type="entry name" value="Ral guanine nucleotide dissociation stimulator isoform 1"/>
    <property type="match status" value="1"/>
</dbReference>
<evidence type="ECO:0000259" key="6">
    <source>
        <dbReference type="PROSITE" id="PS50212"/>
    </source>
</evidence>
<dbReference type="SUPFAM" id="SSF48366">
    <property type="entry name" value="Ras GEF"/>
    <property type="match status" value="1"/>
</dbReference>
<dbReference type="InterPro" id="IPR008937">
    <property type="entry name" value="Ras-like_GEF"/>
</dbReference>
<dbReference type="SMART" id="SM00314">
    <property type="entry name" value="RA"/>
    <property type="match status" value="1"/>
</dbReference>
<dbReference type="Pfam" id="PF00618">
    <property type="entry name" value="RasGEF_N"/>
    <property type="match status" value="1"/>
</dbReference>
<feature type="compositionally biased region" description="Gly residues" evidence="3">
    <location>
        <begin position="520"/>
        <end position="529"/>
    </location>
</feature>
<keyword evidence="8" id="KW-1185">Reference proteome</keyword>
<dbReference type="Pfam" id="PF00788">
    <property type="entry name" value="RA"/>
    <property type="match status" value="1"/>
</dbReference>
<reference evidence="7" key="2">
    <citation type="submission" date="2025-09" db="UniProtKB">
        <authorList>
            <consortium name="Ensembl"/>
        </authorList>
    </citation>
    <scope>IDENTIFICATION</scope>
</reference>